<evidence type="ECO:0000313" key="7">
    <source>
        <dbReference type="Proteomes" id="UP001203342"/>
    </source>
</evidence>
<evidence type="ECO:0000313" key="6">
    <source>
        <dbReference type="EMBL" id="MCL9771208.1"/>
    </source>
</evidence>
<evidence type="ECO:0000256" key="2">
    <source>
        <dbReference type="ARBA" id="ARBA00022801"/>
    </source>
</evidence>
<evidence type="ECO:0000256" key="3">
    <source>
        <dbReference type="ARBA" id="ARBA00038412"/>
    </source>
</evidence>
<dbReference type="PANTHER" id="PTHR41286">
    <property type="entry name" value="HNH NUCLEASE YAJD-RELATED"/>
    <property type="match status" value="1"/>
</dbReference>
<gene>
    <name evidence="6" type="ORF">NAT47_12365</name>
</gene>
<name>A0ABT0TJT6_9FLAO</name>
<keyword evidence="2" id="KW-0378">Hydrolase</keyword>
<dbReference type="GO" id="GO:0004519">
    <property type="term" value="F:endonuclease activity"/>
    <property type="evidence" value="ECO:0007669"/>
    <property type="project" value="UniProtKB-KW"/>
</dbReference>
<feature type="domain" description="C2H2-type" evidence="5">
    <location>
        <begin position="22"/>
        <end position="50"/>
    </location>
</feature>
<dbReference type="EMBL" id="JAMLJN010000015">
    <property type="protein sequence ID" value="MCL9771208.1"/>
    <property type="molecule type" value="Genomic_DNA"/>
</dbReference>
<comment type="similarity">
    <text evidence="3">Belongs to the HNH nuclease family.</text>
</comment>
<accession>A0ABT0TJT6</accession>
<keyword evidence="7" id="KW-1185">Reference proteome</keyword>
<dbReference type="PROSITE" id="PS50157">
    <property type="entry name" value="ZINC_FINGER_C2H2_2"/>
    <property type="match status" value="1"/>
</dbReference>
<protein>
    <recommendedName>
        <fullName evidence="4">Putative HNH nuclease YajD</fullName>
    </recommendedName>
</protein>
<proteinExistence type="inferred from homology"/>
<dbReference type="PANTHER" id="PTHR41286:SF1">
    <property type="entry name" value="HNH NUCLEASE YAJD-RELATED"/>
    <property type="match status" value="1"/>
</dbReference>
<sequence>MSNYHKTEWKEFRENILEGDNYTCVRCGRSREDGVILQVHHLIYHKGRKPWQYATEECETLCKGCHGAEHGYVIPKFGWEFIEMEDLGDLIGECEFCNNPLRYSFAIFHENWGTINVGTGCCDNLTDSDLASNEKESFLRYSKRKSNFITSKRWKNDFGTHIVKQALFEIRIKEKENGFELKIHNMTSKRLYNSLAEAKGKAFDIIENGELIEYCIKHNLKYPKK</sequence>
<comment type="caution">
    <text evidence="6">The sequence shown here is derived from an EMBL/GenBank/DDBJ whole genome shotgun (WGS) entry which is preliminary data.</text>
</comment>
<dbReference type="InterPro" id="IPR013087">
    <property type="entry name" value="Znf_C2H2_type"/>
</dbReference>
<evidence type="ECO:0000256" key="1">
    <source>
        <dbReference type="ARBA" id="ARBA00022722"/>
    </source>
</evidence>
<reference evidence="6 7" key="1">
    <citation type="submission" date="2022-05" db="EMBL/GenBank/DDBJ databases">
        <title>Flavobacterium sp., isolated from activated sludge.</title>
        <authorList>
            <person name="Ran Q."/>
        </authorList>
    </citation>
    <scope>NUCLEOTIDE SEQUENCE [LARGE SCALE GENOMIC DNA]</scope>
    <source>
        <strain evidence="6 7">HXWNR69</strain>
    </source>
</reference>
<keyword evidence="1" id="KW-0540">Nuclease</keyword>
<dbReference type="RefSeq" id="WP_250583223.1">
    <property type="nucleotide sequence ID" value="NZ_JAMLJN010000015.1"/>
</dbReference>
<organism evidence="6 7">
    <name type="scientific">Flavobacterium fragile</name>
    <dbReference type="NCBI Taxonomy" id="2949085"/>
    <lineage>
        <taxon>Bacteria</taxon>
        <taxon>Pseudomonadati</taxon>
        <taxon>Bacteroidota</taxon>
        <taxon>Flavobacteriia</taxon>
        <taxon>Flavobacteriales</taxon>
        <taxon>Flavobacteriaceae</taxon>
        <taxon>Flavobacterium</taxon>
    </lineage>
</organism>
<keyword evidence="6" id="KW-0255">Endonuclease</keyword>
<dbReference type="Pfam" id="PF01844">
    <property type="entry name" value="HNH"/>
    <property type="match status" value="1"/>
</dbReference>
<dbReference type="InterPro" id="IPR002711">
    <property type="entry name" value="HNH"/>
</dbReference>
<evidence type="ECO:0000256" key="4">
    <source>
        <dbReference type="ARBA" id="ARBA00040194"/>
    </source>
</evidence>
<dbReference type="Proteomes" id="UP001203342">
    <property type="component" value="Unassembled WGS sequence"/>
</dbReference>
<evidence type="ECO:0000259" key="5">
    <source>
        <dbReference type="PROSITE" id="PS50157"/>
    </source>
</evidence>